<dbReference type="Gene3D" id="3.40.47.10">
    <property type="match status" value="1"/>
</dbReference>
<dbReference type="Pfam" id="PF13723">
    <property type="entry name" value="Ketoacyl-synt_2"/>
    <property type="match status" value="1"/>
</dbReference>
<organism evidence="2 3">
    <name type="scientific">Dyella jejuensis</name>
    <dbReference type="NCBI Taxonomy" id="1432009"/>
    <lineage>
        <taxon>Bacteria</taxon>
        <taxon>Pseudomonadati</taxon>
        <taxon>Pseudomonadota</taxon>
        <taxon>Gammaproteobacteria</taxon>
        <taxon>Lysobacterales</taxon>
        <taxon>Rhodanobacteraceae</taxon>
        <taxon>Dyella</taxon>
    </lineage>
</organism>
<comment type="caution">
    <text evidence="2">The sequence shown here is derived from an EMBL/GenBank/DDBJ whole genome shotgun (WGS) entry which is preliminary data.</text>
</comment>
<dbReference type="EMBL" id="JADIKJ010000024">
    <property type="protein sequence ID" value="MFK2902094.1"/>
    <property type="molecule type" value="Genomic_DNA"/>
</dbReference>
<evidence type="ECO:0000259" key="1">
    <source>
        <dbReference type="Pfam" id="PF13723"/>
    </source>
</evidence>
<evidence type="ECO:0000313" key="2">
    <source>
        <dbReference type="EMBL" id="MFK2902094.1"/>
    </source>
</evidence>
<reference evidence="2 3" key="1">
    <citation type="submission" date="2020-10" db="EMBL/GenBank/DDBJ databases">
        <title>Phylogeny of dyella-like bacteria.</title>
        <authorList>
            <person name="Fu J."/>
        </authorList>
    </citation>
    <scope>NUCLEOTIDE SEQUENCE [LARGE SCALE GENOMIC DNA]</scope>
    <source>
        <strain evidence="2 3">JP1</strain>
    </source>
</reference>
<dbReference type="InterPro" id="IPR014030">
    <property type="entry name" value="Ketoacyl_synth_N"/>
</dbReference>
<sequence>MTVLHVQVEGIGLWSPQLADFDALRRLLSNGSLADIEAHPGAAALSPNERRRAPEGTLVAIEVAAQAVTMSRHRADHLACVFASAYGDQTNTDYMCRVLARVPTELSPTRFHNSVHNASAGYWTIATGCRAPSSAVCAGHASFGAGLLEAATQVCADHRAILLVCSDTAGVGPLGELTECRLAFGCALVLTPVGGESDTRLSIAAVEDAPRHEPLPDPCSAWMRENPSAACLPLLAMLAKEDGACVLAASERLGLYVQREVTV</sequence>
<proteinExistence type="predicted"/>
<name>A0ABW8JNQ5_9GAMM</name>
<accession>A0ABW8JNQ5</accession>
<dbReference type="SUPFAM" id="SSF53901">
    <property type="entry name" value="Thiolase-like"/>
    <property type="match status" value="1"/>
</dbReference>
<protein>
    <submittedName>
        <fullName evidence="2">Beta-ketoacyl synthase chain length factor</fullName>
    </submittedName>
</protein>
<dbReference type="RefSeq" id="WP_404549114.1">
    <property type="nucleotide sequence ID" value="NZ_JADIKJ010000024.1"/>
</dbReference>
<dbReference type="InterPro" id="IPR016039">
    <property type="entry name" value="Thiolase-like"/>
</dbReference>
<feature type="domain" description="Beta-ketoacyl synthase-like N-terminal" evidence="1">
    <location>
        <begin position="37"/>
        <end position="240"/>
    </location>
</feature>
<gene>
    <name evidence="2" type="ORF">ISP15_17290</name>
</gene>
<evidence type="ECO:0000313" key="3">
    <source>
        <dbReference type="Proteomes" id="UP001620461"/>
    </source>
</evidence>
<dbReference type="Proteomes" id="UP001620461">
    <property type="component" value="Unassembled WGS sequence"/>
</dbReference>
<keyword evidence="3" id="KW-1185">Reference proteome</keyword>